<evidence type="ECO:0000313" key="3">
    <source>
        <dbReference type="Proteomes" id="UP000003688"/>
    </source>
</evidence>
<organism evidence="2 3">
    <name type="scientific">Pedosphaera parvula (strain Ellin514)</name>
    <dbReference type="NCBI Taxonomy" id="320771"/>
    <lineage>
        <taxon>Bacteria</taxon>
        <taxon>Pseudomonadati</taxon>
        <taxon>Verrucomicrobiota</taxon>
        <taxon>Pedosphaerae</taxon>
        <taxon>Pedosphaerales</taxon>
        <taxon>Pedosphaeraceae</taxon>
        <taxon>Pedosphaera</taxon>
    </lineage>
</organism>
<keyword evidence="1" id="KW-0175">Coiled coil</keyword>
<name>B9XBL1_PEDPL</name>
<proteinExistence type="predicted"/>
<dbReference type="EMBL" id="ABOX02000003">
    <property type="protein sequence ID" value="EEF62896.1"/>
    <property type="molecule type" value="Genomic_DNA"/>
</dbReference>
<reference evidence="2 3" key="1">
    <citation type="journal article" date="2011" name="J. Bacteriol.">
        <title>Genome sequence of 'Pedosphaera parvula' Ellin514, an aerobic Verrucomicrobial isolate from pasture soil.</title>
        <authorList>
            <person name="Kant R."/>
            <person name="van Passel M.W."/>
            <person name="Sangwan P."/>
            <person name="Palva A."/>
            <person name="Lucas S."/>
            <person name="Copeland A."/>
            <person name="Lapidus A."/>
            <person name="Glavina Del Rio T."/>
            <person name="Dalin E."/>
            <person name="Tice H."/>
            <person name="Bruce D."/>
            <person name="Goodwin L."/>
            <person name="Pitluck S."/>
            <person name="Chertkov O."/>
            <person name="Larimer F.W."/>
            <person name="Land M.L."/>
            <person name="Hauser L."/>
            <person name="Brettin T.S."/>
            <person name="Detter J.C."/>
            <person name="Han S."/>
            <person name="de Vos W.M."/>
            <person name="Janssen P.H."/>
            <person name="Smidt H."/>
        </authorList>
    </citation>
    <scope>NUCLEOTIDE SEQUENCE [LARGE SCALE GENOMIC DNA]</scope>
    <source>
        <strain evidence="2 3">Ellin514</strain>
    </source>
</reference>
<dbReference type="Proteomes" id="UP000003688">
    <property type="component" value="Unassembled WGS sequence"/>
</dbReference>
<sequence>MFAPEDLERLRKLEQLIARLTEQKEALTAQGIDAPALIARCHQQYDDYVASCRAQERALEEHLQAQANLADSEYNLYLSVKRQVEGISEAQPDHPQLPHWRATLEQWSQHLPKSE</sequence>
<keyword evidence="3" id="KW-1185">Reference proteome</keyword>
<evidence type="ECO:0000313" key="2">
    <source>
        <dbReference type="EMBL" id="EEF62896.1"/>
    </source>
</evidence>
<dbReference type="RefSeq" id="WP_007413209.1">
    <property type="nucleotide sequence ID" value="NZ_ABOX02000003.1"/>
</dbReference>
<feature type="coiled-coil region" evidence="1">
    <location>
        <begin position="3"/>
        <end position="30"/>
    </location>
</feature>
<protein>
    <submittedName>
        <fullName evidence="2">Uncharacterized protein</fullName>
    </submittedName>
</protein>
<comment type="caution">
    <text evidence="2">The sequence shown here is derived from an EMBL/GenBank/DDBJ whole genome shotgun (WGS) entry which is preliminary data.</text>
</comment>
<dbReference type="STRING" id="320771.Cflav_PD5531"/>
<dbReference type="AlphaFoldDB" id="B9XBL1"/>
<evidence type="ECO:0000256" key="1">
    <source>
        <dbReference type="SAM" id="Coils"/>
    </source>
</evidence>
<accession>B9XBL1</accession>
<gene>
    <name evidence="2" type="ORF">Cflav_PD5531</name>
</gene>